<feature type="transmembrane region" description="Helical" evidence="1">
    <location>
        <begin position="24"/>
        <end position="46"/>
    </location>
</feature>
<reference evidence="3" key="1">
    <citation type="journal article" date="2019" name="Int. J. Syst. Evol. Microbiol.">
        <title>The Global Catalogue of Microorganisms (GCM) 10K type strain sequencing project: providing services to taxonomists for standard genome sequencing and annotation.</title>
        <authorList>
            <consortium name="The Broad Institute Genomics Platform"/>
            <consortium name="The Broad Institute Genome Sequencing Center for Infectious Disease"/>
            <person name="Wu L."/>
            <person name="Ma J."/>
        </authorList>
    </citation>
    <scope>NUCLEOTIDE SEQUENCE [LARGE SCALE GENOMIC DNA]</scope>
    <source>
        <strain evidence="3">CCUG 52468</strain>
    </source>
</reference>
<proteinExistence type="predicted"/>
<protein>
    <submittedName>
        <fullName evidence="2">DUF4133 domain-containing protein</fullName>
    </submittedName>
</protein>
<organism evidence="2 3">
    <name type="scientific">Sphingobacterium daejeonense</name>
    <dbReference type="NCBI Taxonomy" id="371142"/>
    <lineage>
        <taxon>Bacteria</taxon>
        <taxon>Pseudomonadati</taxon>
        <taxon>Bacteroidota</taxon>
        <taxon>Sphingobacteriia</taxon>
        <taxon>Sphingobacteriales</taxon>
        <taxon>Sphingobacteriaceae</taxon>
        <taxon>Sphingobacterium</taxon>
    </lineage>
</organism>
<evidence type="ECO:0000313" key="2">
    <source>
        <dbReference type="EMBL" id="MFD1166445.1"/>
    </source>
</evidence>
<keyword evidence="1" id="KW-1133">Transmembrane helix</keyword>
<dbReference type="EMBL" id="JBHTKY010000019">
    <property type="protein sequence ID" value="MFD1166445.1"/>
    <property type="molecule type" value="Genomic_DNA"/>
</dbReference>
<dbReference type="InterPro" id="IPR025407">
    <property type="entry name" value="DUF4133"/>
</dbReference>
<dbReference type="Proteomes" id="UP001597205">
    <property type="component" value="Unassembled WGS sequence"/>
</dbReference>
<accession>A0ABW3RMM5</accession>
<evidence type="ECO:0000313" key="3">
    <source>
        <dbReference type="Proteomes" id="UP001597205"/>
    </source>
</evidence>
<dbReference type="RefSeq" id="WP_380897103.1">
    <property type="nucleotide sequence ID" value="NZ_JBHTKY010000019.1"/>
</dbReference>
<keyword evidence="1" id="KW-0812">Transmembrane</keyword>
<evidence type="ECO:0000256" key="1">
    <source>
        <dbReference type="SAM" id="Phobius"/>
    </source>
</evidence>
<feature type="transmembrane region" description="Helical" evidence="1">
    <location>
        <begin position="52"/>
        <end position="71"/>
    </location>
</feature>
<keyword evidence="3" id="KW-1185">Reference proteome</keyword>
<name>A0ABW3RMM5_9SPHI</name>
<sequence>MAISIYTVNREIGRPIEFKGLKGNYVGALGLGVVAQLLGFVAFYLLGLSMPVCILGLAATASAFSVLLYRLNRRYSGSDLLKHIARRRVPSAIRFTDRSMYMGRKGQDNG</sequence>
<gene>
    <name evidence="2" type="ORF">ACFQ2C_12595</name>
</gene>
<keyword evidence="1" id="KW-0472">Membrane</keyword>
<comment type="caution">
    <text evidence="2">The sequence shown here is derived from an EMBL/GenBank/DDBJ whole genome shotgun (WGS) entry which is preliminary data.</text>
</comment>
<dbReference type="Pfam" id="PF13571">
    <property type="entry name" value="DUF4133"/>
    <property type="match status" value="1"/>
</dbReference>